<protein>
    <submittedName>
        <fullName evidence="1">Uncharacterized protein</fullName>
    </submittedName>
</protein>
<reference evidence="2" key="1">
    <citation type="submission" date="2015-04" db="EMBL/GenBank/DDBJ databases">
        <title>Physiological reanalysis, assessment of diazotrophy, and genome sequences of multiple isolates of Streptomyces thermoautotrophicus.</title>
        <authorList>
            <person name="MacKellar D.C."/>
            <person name="Lieber L."/>
            <person name="Norman J."/>
            <person name="Bolger A."/>
            <person name="Tobin C."/>
            <person name="Murray J.W."/>
            <person name="Chang R."/>
            <person name="Ford T."/>
            <person name="Nguyen P.Q."/>
            <person name="Woodward J."/>
            <person name="Permingeat H."/>
            <person name="Joshi N.S."/>
            <person name="Silver P.A."/>
            <person name="Usadel B."/>
            <person name="Rutherford A.W."/>
            <person name="Friesen M."/>
            <person name="Prell J."/>
        </authorList>
    </citation>
    <scope>NUCLEOTIDE SEQUENCE [LARGE SCALE GENOMIC DNA]</scope>
    <source>
        <strain evidence="2">H1</strain>
    </source>
</reference>
<organism evidence="1 2">
    <name type="scientific">Carbonactinospora thermoautotrophica</name>
    <dbReference type="NCBI Taxonomy" id="1469144"/>
    <lineage>
        <taxon>Bacteria</taxon>
        <taxon>Bacillati</taxon>
        <taxon>Actinomycetota</taxon>
        <taxon>Actinomycetes</taxon>
        <taxon>Kitasatosporales</taxon>
        <taxon>Carbonactinosporaceae</taxon>
        <taxon>Carbonactinospora</taxon>
    </lineage>
</organism>
<dbReference type="Proteomes" id="UP000070188">
    <property type="component" value="Unassembled WGS sequence"/>
</dbReference>
<dbReference type="AlphaFoldDB" id="A0A132MXP2"/>
<evidence type="ECO:0000313" key="1">
    <source>
        <dbReference type="EMBL" id="KWX02587.1"/>
    </source>
</evidence>
<sequence length="92" mass="10192">MTPYAPRVEKTPAAVREALDEDLRAEYAAEWAAALDQAKESFDLVPAFDMLERWWPVAQVCVQSGGRQAVEQGTRDALAGVPGIPFDLDWDD</sequence>
<dbReference type="PATRIC" id="fig|1469144.10.peg.3893"/>
<dbReference type="STRING" id="1469144.LI90_3630"/>
<dbReference type="Pfam" id="PF19760">
    <property type="entry name" value="DUF6247"/>
    <property type="match status" value="1"/>
</dbReference>
<accession>A0A132MXP2</accession>
<evidence type="ECO:0000313" key="2">
    <source>
        <dbReference type="Proteomes" id="UP000070188"/>
    </source>
</evidence>
<dbReference type="InterPro" id="IPR046214">
    <property type="entry name" value="DUF6247"/>
</dbReference>
<gene>
    <name evidence="1" type="ORF">LI90_3630</name>
</gene>
<name>A0A132MXP2_9ACTN</name>
<keyword evidence="2" id="KW-1185">Reference proteome</keyword>
<comment type="caution">
    <text evidence="1">The sequence shown here is derived from an EMBL/GenBank/DDBJ whole genome shotgun (WGS) entry which is preliminary data.</text>
</comment>
<dbReference type="EMBL" id="LAXD01000001">
    <property type="protein sequence ID" value="KWX02587.1"/>
    <property type="molecule type" value="Genomic_DNA"/>
</dbReference>
<proteinExistence type="predicted"/>